<dbReference type="AlphaFoldDB" id="A0A3B0ZQR1"/>
<evidence type="ECO:0000313" key="1">
    <source>
        <dbReference type="EMBL" id="VAW95818.1"/>
    </source>
</evidence>
<name>A0A3B0ZQR1_9ZZZZ</name>
<dbReference type="EMBL" id="UOFR01000034">
    <property type="protein sequence ID" value="VAW95818.1"/>
    <property type="molecule type" value="Genomic_DNA"/>
</dbReference>
<protein>
    <submittedName>
        <fullName evidence="1">Uncharacterized protein</fullName>
    </submittedName>
</protein>
<reference evidence="1" key="1">
    <citation type="submission" date="2018-06" db="EMBL/GenBank/DDBJ databases">
        <authorList>
            <person name="Zhirakovskaya E."/>
        </authorList>
    </citation>
    <scope>NUCLEOTIDE SEQUENCE</scope>
</reference>
<proteinExistence type="predicted"/>
<organism evidence="1">
    <name type="scientific">hydrothermal vent metagenome</name>
    <dbReference type="NCBI Taxonomy" id="652676"/>
    <lineage>
        <taxon>unclassified sequences</taxon>
        <taxon>metagenomes</taxon>
        <taxon>ecological metagenomes</taxon>
    </lineage>
</organism>
<sequence length="225" mass="26705">MNRKLTAWKKSRKFGDIYGGRTKRRLEDNIFQRAHSLKRPNPGERLPILIEENPSKHFFFPISAEEANDALKSLPKRDYTGITHIWLKRIKLSDYEDGLLPLAEFICGSGVRVIVLYPWPRTMVQNFGQKKPSQRMTNEYSKYHSIVKKVEGNWQCKWQLTHLRKFYIASLLYHEVGHHIDWYNRHWSKSNSKQLEDYADQYAIQKSSTGTYVFNRLEKSQLKKN</sequence>
<gene>
    <name evidence="1" type="ORF">MNBD_GAMMA21-1555</name>
</gene>
<accession>A0A3B0ZQR1</accession>